<protein>
    <recommendedName>
        <fullName evidence="2">DUF3741 domain-containing protein</fullName>
    </recommendedName>
</protein>
<dbReference type="Pfam" id="PF14383">
    <property type="entry name" value="VARLMGL"/>
    <property type="match status" value="1"/>
</dbReference>
<dbReference type="PANTHER" id="PTHR37897:SF1">
    <property type="entry name" value="DUF3741 DOMAIN-CONTAINING PROTEIN"/>
    <property type="match status" value="1"/>
</dbReference>
<dbReference type="HOGENOM" id="CLU_062709_0_0_1"/>
<feature type="region of interest" description="Disordered" evidence="1">
    <location>
        <begin position="281"/>
        <end position="337"/>
    </location>
</feature>
<evidence type="ECO:0000256" key="1">
    <source>
        <dbReference type="SAM" id="MobiDB-lite"/>
    </source>
</evidence>
<accession>W1NQ27</accession>
<evidence type="ECO:0000313" key="3">
    <source>
        <dbReference type="EMBL" id="ERM97210.1"/>
    </source>
</evidence>
<gene>
    <name evidence="3" type="ORF">AMTR_s00119p00056650</name>
</gene>
<name>W1NQ27_AMBTC</name>
<proteinExistence type="predicted"/>
<dbReference type="OMA" id="VVWRKPG"/>
<dbReference type="eggNOG" id="ENOG502RYGY">
    <property type="taxonomic scope" value="Eukaryota"/>
</dbReference>
<dbReference type="Proteomes" id="UP000017836">
    <property type="component" value="Unassembled WGS sequence"/>
</dbReference>
<dbReference type="Gramene" id="ERM97210">
    <property type="protein sequence ID" value="ERM97210"/>
    <property type="gene ID" value="AMTR_s00119p00056650"/>
</dbReference>
<sequence>MKDLSLFLLKNSLAAKMKRGLRSFCNGSDSTSILNQNKTDDISCLVAPSLMGSCYEYSAAYGDSLAESPPTLEQMIARLDEEEAAAKAAKYQPNWNWRGFGEETCCGLRRMSCVNNSDILNSARNALNQYPRFSLDGRDSLYHSSFQKLPPNLAREVRWSPVAELPPRRSVCCTGKDRFRGGGFGRDDYGADMEGRRGLSSNLAARNASRFRGDFGRDNWGAEMERNRGLPPNLAAKDVAGWCKPGVVAKLMGLEVMPVPLARNSGGAKAHGGLYSNCAKRESFSRPRNTNLERRPVGVQAGKKGSGSGSRPGYCVMKPISVSEVRSKPSRHVGHKR</sequence>
<dbReference type="PANTHER" id="PTHR37897">
    <property type="entry name" value="DNAK FAMILY PROTEIN"/>
    <property type="match status" value="1"/>
</dbReference>
<reference evidence="4" key="1">
    <citation type="journal article" date="2013" name="Science">
        <title>The Amborella genome and the evolution of flowering plants.</title>
        <authorList>
            <consortium name="Amborella Genome Project"/>
        </authorList>
    </citation>
    <scope>NUCLEOTIDE SEQUENCE [LARGE SCALE GENOMIC DNA]</scope>
</reference>
<keyword evidence="4" id="KW-1185">Reference proteome</keyword>
<dbReference type="EMBL" id="KI396540">
    <property type="protein sequence ID" value="ERM97210.1"/>
    <property type="molecule type" value="Genomic_DNA"/>
</dbReference>
<feature type="domain" description="DUF3741" evidence="2">
    <location>
        <begin position="237"/>
        <end position="258"/>
    </location>
</feature>
<dbReference type="InterPro" id="IPR032795">
    <property type="entry name" value="DUF3741-assoc"/>
</dbReference>
<feature type="compositionally biased region" description="Basic residues" evidence="1">
    <location>
        <begin position="328"/>
        <end position="337"/>
    </location>
</feature>
<dbReference type="AlphaFoldDB" id="W1NQ27"/>
<evidence type="ECO:0000313" key="4">
    <source>
        <dbReference type="Proteomes" id="UP000017836"/>
    </source>
</evidence>
<organism evidence="3 4">
    <name type="scientific">Amborella trichopoda</name>
    <dbReference type="NCBI Taxonomy" id="13333"/>
    <lineage>
        <taxon>Eukaryota</taxon>
        <taxon>Viridiplantae</taxon>
        <taxon>Streptophyta</taxon>
        <taxon>Embryophyta</taxon>
        <taxon>Tracheophyta</taxon>
        <taxon>Spermatophyta</taxon>
        <taxon>Magnoliopsida</taxon>
        <taxon>Amborellales</taxon>
        <taxon>Amborellaceae</taxon>
        <taxon>Amborella</taxon>
    </lineage>
</organism>
<feature type="compositionally biased region" description="Basic and acidic residues" evidence="1">
    <location>
        <begin position="281"/>
        <end position="296"/>
    </location>
</feature>
<evidence type="ECO:0000259" key="2">
    <source>
        <dbReference type="Pfam" id="PF14383"/>
    </source>
</evidence>